<sequence>MIAVGILLFVYYHTYTTTLSCCKTVTSQPASYKTVCCANCCQGGWVGQSCRIGSDAPSCVIATRDHPELQNLLLVKLQPLTQICKQPRRCTHSLLIGHTVFRC</sequence>
<proteinExistence type="predicted"/>
<keyword evidence="2" id="KW-1185">Reference proteome</keyword>
<dbReference type="EMBL" id="JAGIZQ010000004">
    <property type="protein sequence ID" value="KAH6631888.1"/>
    <property type="molecule type" value="Genomic_DNA"/>
</dbReference>
<accession>A0ACB7P714</accession>
<protein>
    <submittedName>
        <fullName evidence="1">Uncharacterized protein</fullName>
    </submittedName>
</protein>
<dbReference type="Proteomes" id="UP000724584">
    <property type="component" value="Unassembled WGS sequence"/>
</dbReference>
<evidence type="ECO:0000313" key="2">
    <source>
        <dbReference type="Proteomes" id="UP000724584"/>
    </source>
</evidence>
<gene>
    <name evidence="1" type="ORF">F5144DRAFT_234891</name>
</gene>
<name>A0ACB7P714_9PEZI</name>
<reference evidence="1 2" key="1">
    <citation type="journal article" date="2021" name="Nat. Commun.">
        <title>Genetic determinants of endophytism in the Arabidopsis root mycobiome.</title>
        <authorList>
            <person name="Mesny F."/>
            <person name="Miyauchi S."/>
            <person name="Thiergart T."/>
            <person name="Pickel B."/>
            <person name="Atanasova L."/>
            <person name="Karlsson M."/>
            <person name="Huettel B."/>
            <person name="Barry K.W."/>
            <person name="Haridas S."/>
            <person name="Chen C."/>
            <person name="Bauer D."/>
            <person name="Andreopoulos W."/>
            <person name="Pangilinan J."/>
            <person name="LaButti K."/>
            <person name="Riley R."/>
            <person name="Lipzen A."/>
            <person name="Clum A."/>
            <person name="Drula E."/>
            <person name="Henrissat B."/>
            <person name="Kohler A."/>
            <person name="Grigoriev I.V."/>
            <person name="Martin F.M."/>
            <person name="Hacquard S."/>
        </authorList>
    </citation>
    <scope>NUCLEOTIDE SEQUENCE [LARGE SCALE GENOMIC DNA]</scope>
    <source>
        <strain evidence="1 2">MPI-SDFR-AT-0079</strain>
    </source>
</reference>
<organism evidence="1 2">
    <name type="scientific">Chaetomium tenue</name>
    <dbReference type="NCBI Taxonomy" id="1854479"/>
    <lineage>
        <taxon>Eukaryota</taxon>
        <taxon>Fungi</taxon>
        <taxon>Dikarya</taxon>
        <taxon>Ascomycota</taxon>
        <taxon>Pezizomycotina</taxon>
        <taxon>Sordariomycetes</taxon>
        <taxon>Sordariomycetidae</taxon>
        <taxon>Sordariales</taxon>
        <taxon>Chaetomiaceae</taxon>
        <taxon>Chaetomium</taxon>
    </lineage>
</organism>
<evidence type="ECO:0000313" key="1">
    <source>
        <dbReference type="EMBL" id="KAH6631888.1"/>
    </source>
</evidence>
<comment type="caution">
    <text evidence="1">The sequence shown here is derived from an EMBL/GenBank/DDBJ whole genome shotgun (WGS) entry which is preliminary data.</text>
</comment>